<keyword evidence="3" id="KW-0479">Metal-binding</keyword>
<organism evidence="9">
    <name type="scientific">Hildenbrandia rubra</name>
    <dbReference type="NCBI Taxonomy" id="31481"/>
    <lineage>
        <taxon>Eukaryota</taxon>
        <taxon>Rhodophyta</taxon>
        <taxon>Florideophyceae</taxon>
        <taxon>Hildenbrandiophycidae</taxon>
        <taxon>Hildenbrandiales</taxon>
        <taxon>Hildenbrandiaceae</taxon>
        <taxon>Hildenbrandia</taxon>
    </lineage>
</organism>
<dbReference type="AlphaFoldDB" id="A0A1C9CG45"/>
<dbReference type="CDD" id="cd04453">
    <property type="entry name" value="S1_RNase_E"/>
    <property type="match status" value="1"/>
</dbReference>
<evidence type="ECO:0000256" key="7">
    <source>
        <dbReference type="ARBA" id="ARBA00023436"/>
    </source>
</evidence>
<dbReference type="EMBL" id="KX284724">
    <property type="protein sequence ID" value="AOM67351.1"/>
    <property type="molecule type" value="Genomic_DNA"/>
</dbReference>
<proteinExistence type="inferred from homology"/>
<dbReference type="InterPro" id="IPR003029">
    <property type="entry name" value="S1_domain"/>
</dbReference>
<dbReference type="GO" id="GO:0016787">
    <property type="term" value="F:hydrolase activity"/>
    <property type="evidence" value="ECO:0007669"/>
    <property type="project" value="UniProtKB-KW"/>
</dbReference>
<dbReference type="InterPro" id="IPR004659">
    <property type="entry name" value="RNase_E/G"/>
</dbReference>
<keyword evidence="4" id="KW-0378">Hydrolase</keyword>
<sequence length="505" mass="57930">MATKLIISSLYNTATVVCKNQIQEFIVVHNDYQVSDIYIGTINKIFQSINAAFVSLLSNKKSGFIHANDSNPLKRRANIGNVANIFTVNQRILVQIIKESTTRKGPKLTANITLSGQYITLMPFNHTTCIARSISNPQERYALKALAILLKPVEMGLLFHKCSSGISEKVLVEELEILKKQWNFIKRSVVYMMNPSLIYRNNNIIKKVLQDFCVPSVKSILIDSSGGLLKLKKYLQSNIHNSKYSEINFELLEESKCYKGNTGVFLKIMKSLRNCTQLHLGGYITIEMSEALTTIDVNSGSFNSTSNPRETALTTNCIAATEIGYQLRKRNITGIIIIDFIDMRRQQDQFHLLKHFSEVLQKDGTQPRVVQLSELGLVEIIRQRTNKNLRELYSEYLLPVYHQHYLTTKDNLRDSNLNYWLSVTTNQFDHTAILMRKNYENSIFFKKMFLAFYHIIYKRKSIDNVLTAAKYNQFLDISTIHLSTYSSNVTSTFLYKNVMNNSINI</sequence>
<dbReference type="GO" id="GO:0006364">
    <property type="term" value="P:rRNA processing"/>
    <property type="evidence" value="ECO:0007669"/>
    <property type="project" value="TreeGrafter"/>
</dbReference>
<name>A0A1C9CG45_9FLOR</name>
<feature type="domain" description="S1 motif" evidence="8">
    <location>
        <begin position="35"/>
        <end position="117"/>
    </location>
</feature>
<evidence type="ECO:0000256" key="3">
    <source>
        <dbReference type="ARBA" id="ARBA00022723"/>
    </source>
</evidence>
<dbReference type="InterPro" id="IPR019307">
    <property type="entry name" value="RNA-bd_AU-1/RNase_E/G"/>
</dbReference>
<dbReference type="PANTHER" id="PTHR30001:SF0">
    <property type="entry name" value="RIBONUCLEASE G"/>
    <property type="match status" value="1"/>
</dbReference>
<evidence type="ECO:0000256" key="1">
    <source>
        <dbReference type="ARBA" id="ARBA00001946"/>
    </source>
</evidence>
<dbReference type="PROSITE" id="PS50126">
    <property type="entry name" value="S1"/>
    <property type="match status" value="1"/>
</dbReference>
<gene>
    <name evidence="9" type="primary">rne</name>
    <name evidence="9" type="ORF">Hrub_107</name>
</gene>
<dbReference type="GO" id="GO:0004540">
    <property type="term" value="F:RNA nuclease activity"/>
    <property type="evidence" value="ECO:0007669"/>
    <property type="project" value="InterPro"/>
</dbReference>
<dbReference type="PANTHER" id="PTHR30001">
    <property type="entry name" value="RIBONUCLEASE"/>
    <property type="match status" value="1"/>
</dbReference>
<dbReference type="GO" id="GO:0046872">
    <property type="term" value="F:metal ion binding"/>
    <property type="evidence" value="ECO:0007669"/>
    <property type="project" value="UniProtKB-KW"/>
</dbReference>
<evidence type="ECO:0000256" key="5">
    <source>
        <dbReference type="ARBA" id="ARBA00022842"/>
    </source>
</evidence>
<dbReference type="Gene3D" id="2.40.50.140">
    <property type="entry name" value="Nucleic acid-binding proteins"/>
    <property type="match status" value="1"/>
</dbReference>
<keyword evidence="5" id="KW-0460">Magnesium</keyword>
<comment type="function">
    <text evidence="7">Involved in intercistronic processing of primary transcripts from chloroplast operons. The endonucleolytic activity of the enzyme depends on the number of phosphates at the 5' end, is inhibited by structured RNA, and preferentially cleaves A/U-rich sequences.</text>
</comment>
<geneLocation type="plastid" evidence="9"/>
<comment type="cofactor">
    <cofactor evidence="1">
        <name>Mg(2+)</name>
        <dbReference type="ChEBI" id="CHEBI:18420"/>
    </cofactor>
</comment>
<dbReference type="SUPFAM" id="SSF50249">
    <property type="entry name" value="Nucleic acid-binding proteins"/>
    <property type="match status" value="1"/>
</dbReference>
<reference evidence="9" key="1">
    <citation type="journal article" date="2016" name="BMC Biol.">
        <title>Parallel evolution of highly conserved plastid genome architecture in red seaweeds and seed plants.</title>
        <authorList>
            <person name="Lee J."/>
            <person name="Cho C.H."/>
            <person name="Park S.I."/>
            <person name="Choi J.W."/>
            <person name="Song H.S."/>
            <person name="West J.A."/>
            <person name="Bhattacharya D."/>
            <person name="Yoon H.S."/>
        </authorList>
    </citation>
    <scope>NUCLEOTIDE SEQUENCE</scope>
</reference>
<comment type="similarity">
    <text evidence="2">Belongs to the RNase E/G family.</text>
</comment>
<dbReference type="Pfam" id="PF10150">
    <property type="entry name" value="RNase_E_G"/>
    <property type="match status" value="1"/>
</dbReference>
<keyword evidence="6" id="KW-0694">RNA-binding</keyword>
<dbReference type="GO" id="GO:0003723">
    <property type="term" value="F:RNA binding"/>
    <property type="evidence" value="ECO:0007669"/>
    <property type="project" value="UniProtKB-KW"/>
</dbReference>
<dbReference type="SMART" id="SM00316">
    <property type="entry name" value="S1"/>
    <property type="match status" value="1"/>
</dbReference>
<dbReference type="InterPro" id="IPR012340">
    <property type="entry name" value="NA-bd_OB-fold"/>
</dbReference>
<dbReference type="GeneID" id="29070015"/>
<evidence type="ECO:0000256" key="4">
    <source>
        <dbReference type="ARBA" id="ARBA00022801"/>
    </source>
</evidence>
<evidence type="ECO:0000256" key="6">
    <source>
        <dbReference type="ARBA" id="ARBA00022884"/>
    </source>
</evidence>
<accession>A0A1C9CG45</accession>
<protein>
    <submittedName>
        <fullName evidence="9">Ribonuclease E</fullName>
    </submittedName>
</protein>
<evidence type="ECO:0000256" key="2">
    <source>
        <dbReference type="ARBA" id="ARBA00005522"/>
    </source>
</evidence>
<evidence type="ECO:0000259" key="8">
    <source>
        <dbReference type="PROSITE" id="PS50126"/>
    </source>
</evidence>
<dbReference type="RefSeq" id="YP_009294109.1">
    <property type="nucleotide sequence ID" value="NC_031146.1"/>
</dbReference>
<evidence type="ECO:0000313" key="9">
    <source>
        <dbReference type="EMBL" id="AOM67351.1"/>
    </source>
</evidence>
<dbReference type="GO" id="GO:0005737">
    <property type="term" value="C:cytoplasm"/>
    <property type="evidence" value="ECO:0007669"/>
    <property type="project" value="TreeGrafter"/>
</dbReference>
<keyword evidence="9" id="KW-0934">Plastid</keyword>